<dbReference type="SUPFAM" id="SSF54556">
    <property type="entry name" value="Chitinase insertion domain"/>
    <property type="match status" value="2"/>
</dbReference>
<keyword evidence="4 7" id="KW-0732">Signal</keyword>
<dbReference type="SUPFAM" id="SSF51445">
    <property type="entry name" value="(Trans)glycosidases"/>
    <property type="match status" value="2"/>
</dbReference>
<dbReference type="InterPro" id="IPR001223">
    <property type="entry name" value="Glyco_hydro18_cat"/>
</dbReference>
<keyword evidence="3" id="KW-0964">Secreted</keyword>
<proteinExistence type="inferred from homology"/>
<evidence type="ECO:0000256" key="6">
    <source>
        <dbReference type="ARBA" id="ARBA00023180"/>
    </source>
</evidence>
<dbReference type="GO" id="GO:0004568">
    <property type="term" value="F:chitinase activity"/>
    <property type="evidence" value="ECO:0007669"/>
    <property type="project" value="TreeGrafter"/>
</dbReference>
<organism evidence="9 10">
    <name type="scientific">Anopheles minimus</name>
    <dbReference type="NCBI Taxonomy" id="112268"/>
    <lineage>
        <taxon>Eukaryota</taxon>
        <taxon>Metazoa</taxon>
        <taxon>Ecdysozoa</taxon>
        <taxon>Arthropoda</taxon>
        <taxon>Hexapoda</taxon>
        <taxon>Insecta</taxon>
        <taxon>Pterygota</taxon>
        <taxon>Neoptera</taxon>
        <taxon>Endopterygota</taxon>
        <taxon>Diptera</taxon>
        <taxon>Nematocera</taxon>
        <taxon>Culicoidea</taxon>
        <taxon>Culicidae</taxon>
        <taxon>Anophelinae</taxon>
        <taxon>Anopheles</taxon>
    </lineage>
</organism>
<evidence type="ECO:0000313" key="9">
    <source>
        <dbReference type="EnsemblMetazoa" id="AMIN006211-PA"/>
    </source>
</evidence>
<dbReference type="AlphaFoldDB" id="A0A182W789"/>
<accession>A0A182W789</accession>
<dbReference type="FunFam" id="3.20.20.80:FF:000071">
    <property type="entry name" value="Imaginal disc growth factor"/>
    <property type="match status" value="2"/>
</dbReference>
<evidence type="ECO:0000256" key="5">
    <source>
        <dbReference type="ARBA" id="ARBA00023157"/>
    </source>
</evidence>
<dbReference type="InterPro" id="IPR015520">
    <property type="entry name" value="IDGF"/>
</dbReference>
<dbReference type="SMART" id="SM00636">
    <property type="entry name" value="Glyco_18"/>
    <property type="match status" value="2"/>
</dbReference>
<keyword evidence="6" id="KW-0325">Glycoprotein</keyword>
<evidence type="ECO:0000256" key="3">
    <source>
        <dbReference type="ARBA" id="ARBA00022525"/>
    </source>
</evidence>
<dbReference type="InterPro" id="IPR011583">
    <property type="entry name" value="Chitinase_II/V-like_cat"/>
</dbReference>
<dbReference type="InterPro" id="IPR050314">
    <property type="entry name" value="Glycosyl_Hydrlase_18"/>
</dbReference>
<evidence type="ECO:0000259" key="8">
    <source>
        <dbReference type="PROSITE" id="PS51910"/>
    </source>
</evidence>
<protein>
    <recommendedName>
        <fullName evidence="8">GH18 domain-containing protein</fullName>
    </recommendedName>
</protein>
<keyword evidence="5" id="KW-1015">Disulfide bond</keyword>
<dbReference type="STRING" id="112268.A0A182W789"/>
<evidence type="ECO:0000256" key="2">
    <source>
        <dbReference type="ARBA" id="ARBA00006606"/>
    </source>
</evidence>
<evidence type="ECO:0000256" key="1">
    <source>
        <dbReference type="ARBA" id="ARBA00004613"/>
    </source>
</evidence>
<evidence type="ECO:0000256" key="7">
    <source>
        <dbReference type="SAM" id="SignalP"/>
    </source>
</evidence>
<keyword evidence="10" id="KW-1185">Reference proteome</keyword>
<dbReference type="EnsemblMetazoa" id="AMIN006211-RA">
    <property type="protein sequence ID" value="AMIN006211-PA"/>
    <property type="gene ID" value="AMIN006211"/>
</dbReference>
<dbReference type="InterPro" id="IPR017853">
    <property type="entry name" value="GH"/>
</dbReference>
<feature type="signal peptide" evidence="7">
    <location>
        <begin position="1"/>
        <end position="22"/>
    </location>
</feature>
<dbReference type="PROSITE" id="PS51910">
    <property type="entry name" value="GH18_2"/>
    <property type="match status" value="2"/>
</dbReference>
<dbReference type="GO" id="GO:0006032">
    <property type="term" value="P:chitin catabolic process"/>
    <property type="evidence" value="ECO:0007669"/>
    <property type="project" value="TreeGrafter"/>
</dbReference>
<dbReference type="Gene3D" id="3.20.20.80">
    <property type="entry name" value="Glycosidases"/>
    <property type="match status" value="2"/>
</dbReference>
<feature type="domain" description="GH18" evidence="8">
    <location>
        <begin position="25"/>
        <end position="441"/>
    </location>
</feature>
<comment type="similarity">
    <text evidence="2">Belongs to the glycosyl hydrolase 18 family. IDGF subfamily.</text>
</comment>
<evidence type="ECO:0000313" key="10">
    <source>
        <dbReference type="Proteomes" id="UP000075920"/>
    </source>
</evidence>
<dbReference type="FunFam" id="3.10.50.10:FF:000007">
    <property type="entry name" value="chitinase-like protein Idgf4"/>
    <property type="match status" value="2"/>
</dbReference>
<reference evidence="9" key="2">
    <citation type="submission" date="2020-05" db="UniProtKB">
        <authorList>
            <consortium name="EnsemblMetazoa"/>
        </authorList>
    </citation>
    <scope>IDENTIFICATION</scope>
    <source>
        <strain evidence="9">MINIMUS1</strain>
    </source>
</reference>
<feature type="chain" id="PRO_5008140990" description="GH18 domain-containing protein" evidence="7">
    <location>
        <begin position="23"/>
        <end position="884"/>
    </location>
</feature>
<dbReference type="Gene3D" id="3.10.50.10">
    <property type="match status" value="2"/>
</dbReference>
<evidence type="ECO:0000256" key="4">
    <source>
        <dbReference type="ARBA" id="ARBA00022729"/>
    </source>
</evidence>
<dbReference type="GO" id="GO:0005576">
    <property type="term" value="C:extracellular region"/>
    <property type="evidence" value="ECO:0007669"/>
    <property type="project" value="UniProtKB-SubCell"/>
</dbReference>
<dbReference type="Proteomes" id="UP000075920">
    <property type="component" value="Unassembled WGS sequence"/>
</dbReference>
<dbReference type="PANTHER" id="PTHR11177">
    <property type="entry name" value="CHITINASE"/>
    <property type="match status" value="1"/>
</dbReference>
<dbReference type="PANTHER" id="PTHR11177:SF235">
    <property type="entry name" value="CHITINASE-LIKE PROTEIN IDGF1-RELATED"/>
    <property type="match status" value="1"/>
</dbReference>
<dbReference type="Pfam" id="PF00704">
    <property type="entry name" value="Glyco_hydro_18"/>
    <property type="match status" value="2"/>
</dbReference>
<reference evidence="10" key="1">
    <citation type="submission" date="2013-03" db="EMBL/GenBank/DDBJ databases">
        <title>The Genome Sequence of Anopheles minimus MINIMUS1.</title>
        <authorList>
            <consortium name="The Broad Institute Genomics Platform"/>
            <person name="Neafsey D.E."/>
            <person name="Walton C."/>
            <person name="Walker B."/>
            <person name="Young S.K."/>
            <person name="Zeng Q."/>
            <person name="Gargeya S."/>
            <person name="Fitzgerald M."/>
            <person name="Haas B."/>
            <person name="Abouelleil A."/>
            <person name="Allen A.W."/>
            <person name="Alvarado L."/>
            <person name="Arachchi H.M."/>
            <person name="Berlin A.M."/>
            <person name="Chapman S.B."/>
            <person name="Gainer-Dewar J."/>
            <person name="Goldberg J."/>
            <person name="Griggs A."/>
            <person name="Gujja S."/>
            <person name="Hansen M."/>
            <person name="Howarth C."/>
            <person name="Imamovic A."/>
            <person name="Ireland A."/>
            <person name="Larimer J."/>
            <person name="McCowan C."/>
            <person name="Murphy C."/>
            <person name="Pearson M."/>
            <person name="Poon T.W."/>
            <person name="Priest M."/>
            <person name="Roberts A."/>
            <person name="Saif S."/>
            <person name="Shea T."/>
            <person name="Sisk P."/>
            <person name="Sykes S."/>
            <person name="Wortman J."/>
            <person name="Nusbaum C."/>
            <person name="Birren B."/>
        </authorList>
    </citation>
    <scope>NUCLEOTIDE SEQUENCE [LARGE SCALE GENOMIC DNA]</scope>
    <source>
        <strain evidence="10">MINIMUS1</strain>
    </source>
</reference>
<sequence length="884" mass="97631">MWWKKLGVALLLVVASSQYVQSQQAKVLCYYDAANFLIEGLGKVSLADIDVALPFCTHLVYGYAGIDVETNKAVSRQPNLDLDTGKGNYRTVTQLKSKYPSLKVLLGLGGYKFSEPSIKYLTLLESGAARITFINSVYSLLKTYGFDGVDLEWQFPVNKPKKVRSTLGGVWHGFKKVFSGDSVLDEKADEHREEFTALLRELKNAFRSDGYLLGITVLPHVNSSIFMDIPAIVNYLDFVNIAAYDQQTPLRNKKEADHAAPLYELTDRVPGNNVDGQVRQWLSQNAPSTKIIVSIPTYGRGWKMNGDSGITGVPPLPADGPSNPGSQTQTEGFYSWAEVCAMLPNPSNTALKGAEAPLRKVGDPTKRFGSYAFRLPDSNGEHGMWVSYEDPDTAGNKAGYVKAKNLGGIAINDLAYDDFRGSCAGEKFPILRAAKYRLNMWSVRLSILALVLGVLGVSVQAQNATTGPKVLCYYNGNRSLTDGMGKVTVSDIELALPFCTHLIYGYAGINAATYRVSSLNEDLDLDSGKSHYRAVTTLKRRYPGLKVFLSVGNYFDVAEEKPFEKYLSLLESGGSRTAFVNSAYSLMKTYDFDGLDLAWQFPQTKPKRIRGWSGKLWHGFKKLFTGDSILDPKADEHREEFTALVRDLKNAFVHDKFQLGYTQLPHVNQTIFLDIPMLRDNIDYVNIAAYDQQTPERNPKEGDYAAPIYEPSERVKGNNVDDKVKAWHSQGTPLDKIVVGIATYARGWRLIGESGITGVPPIPADGPSPPGPYTNIPGFYSFGEVCAKLPNPANANLKGSEYPLRKINDPTKRFGPYAFRISDENEEHGVWLSYEDPESAGNKAAYVKAKGLGGVSINDLGLDDFRGTCSGDKFPILRAAKYRL</sequence>
<dbReference type="InterPro" id="IPR029070">
    <property type="entry name" value="Chitinase_insertion_sf"/>
</dbReference>
<dbReference type="GO" id="GO:0008061">
    <property type="term" value="F:chitin binding"/>
    <property type="evidence" value="ECO:0007669"/>
    <property type="project" value="InterPro"/>
</dbReference>
<dbReference type="VEuPathDB" id="VectorBase:AMIN006211"/>
<comment type="subcellular location">
    <subcellularLocation>
        <location evidence="1">Secreted</location>
    </subcellularLocation>
</comment>
<dbReference type="GO" id="GO:0005975">
    <property type="term" value="P:carbohydrate metabolic process"/>
    <property type="evidence" value="ECO:0007669"/>
    <property type="project" value="InterPro"/>
</dbReference>
<dbReference type="CDD" id="cd02873">
    <property type="entry name" value="GH18_IDGF"/>
    <property type="match status" value="2"/>
</dbReference>
<name>A0A182W789_9DIPT</name>
<feature type="domain" description="GH18" evidence="8">
    <location>
        <begin position="468"/>
        <end position="884"/>
    </location>
</feature>